<keyword evidence="2" id="KW-1003">Cell membrane</keyword>
<dbReference type="PANTHER" id="PTHR37820">
    <property type="entry name" value="CELL DIVISION PROTEIN DIVIB"/>
    <property type="match status" value="1"/>
</dbReference>
<sequence>MKKMKKKKRKLNKKRKYFRIFTRFFLFFFFVFLLIFALKNSNLFNIKSVTIEGNKKVASATIKRVSELKKGNKYFLISKKKRQESIKSIPYIKDAKISFNAIGNVKIKVTERAPYYQMETNEYLLVDEDFRILENSKKKADNLINLSGFNLEDQKPGNYILKNKEDEEKKALLLEIKKDKYSLNGNIKEIELMDSIATFTTVSGIKIEFGSYNNTAYKLKMLSLILDDIKKTNKNAVIIQMEKGESPILITNDENEGDNKNNKEVRRENSKENNEKSYKEIEKISKNK</sequence>
<comment type="subcellular location">
    <subcellularLocation>
        <location evidence="1">Membrane</location>
    </subcellularLocation>
</comment>
<evidence type="ECO:0000256" key="3">
    <source>
        <dbReference type="ARBA" id="ARBA00022618"/>
    </source>
</evidence>
<comment type="caution">
    <text evidence="11">The sequence shown here is derived from an EMBL/GenBank/DDBJ whole genome shotgun (WGS) entry which is preliminary data.</text>
</comment>
<keyword evidence="5 9" id="KW-1133">Transmembrane helix</keyword>
<keyword evidence="6 9" id="KW-0472">Membrane</keyword>
<keyword evidence="12" id="KW-1185">Reference proteome</keyword>
<dbReference type="InterPro" id="IPR034746">
    <property type="entry name" value="POTRA"/>
</dbReference>
<feature type="region of interest" description="Disordered" evidence="8">
    <location>
        <begin position="249"/>
        <end position="288"/>
    </location>
</feature>
<dbReference type="EMBL" id="MJIH01000001">
    <property type="protein sequence ID" value="OLR65724.1"/>
    <property type="molecule type" value="Genomic_DNA"/>
</dbReference>
<feature type="transmembrane region" description="Helical" evidence="9">
    <location>
        <begin position="20"/>
        <end position="38"/>
    </location>
</feature>
<dbReference type="Proteomes" id="UP000187166">
    <property type="component" value="Unassembled WGS sequence"/>
</dbReference>
<keyword evidence="7" id="KW-0131">Cell cycle</keyword>
<protein>
    <submittedName>
        <fullName evidence="11">Potassium-transporting ATPase</fullName>
    </submittedName>
</protein>
<dbReference type="PROSITE" id="PS51779">
    <property type="entry name" value="POTRA"/>
    <property type="match status" value="1"/>
</dbReference>
<evidence type="ECO:0000256" key="9">
    <source>
        <dbReference type="SAM" id="Phobius"/>
    </source>
</evidence>
<dbReference type="PANTHER" id="PTHR37820:SF1">
    <property type="entry name" value="CELL DIVISION PROTEIN FTSQ"/>
    <property type="match status" value="1"/>
</dbReference>
<dbReference type="AlphaFoldDB" id="A0A1U7M247"/>
<evidence type="ECO:0000313" key="11">
    <source>
        <dbReference type="EMBL" id="OLR65724.1"/>
    </source>
</evidence>
<reference evidence="11 12" key="1">
    <citation type="journal article" date="2016" name="Appl. Environ. Microbiol.">
        <title>Function and Phylogeny of Bacterial Butyryl Coenzyme A:Acetate Transferases and Their Diversity in the Proximal Colon of Swine.</title>
        <authorList>
            <person name="Trachsel J."/>
            <person name="Bayles D.O."/>
            <person name="Looft T."/>
            <person name="Levine U.Y."/>
            <person name="Allen H.K."/>
        </authorList>
    </citation>
    <scope>NUCLEOTIDE SEQUENCE [LARGE SCALE GENOMIC DNA]</scope>
    <source>
        <strain evidence="11 12">35-6-1</strain>
    </source>
</reference>
<keyword evidence="4 9" id="KW-0812">Transmembrane</keyword>
<evidence type="ECO:0000256" key="1">
    <source>
        <dbReference type="ARBA" id="ARBA00004370"/>
    </source>
</evidence>
<gene>
    <name evidence="11" type="ORF">BIV18_00310</name>
</gene>
<organism evidence="11 12">
    <name type="scientific">Peptoniphilus porci</name>
    <dbReference type="NCBI Taxonomy" id="2652280"/>
    <lineage>
        <taxon>Bacteria</taxon>
        <taxon>Bacillati</taxon>
        <taxon>Bacillota</taxon>
        <taxon>Tissierellia</taxon>
        <taxon>Tissierellales</taxon>
        <taxon>Peptoniphilaceae</taxon>
        <taxon>Peptoniphilus</taxon>
    </lineage>
</organism>
<dbReference type="InterPro" id="IPR050487">
    <property type="entry name" value="FtsQ_DivIB"/>
</dbReference>
<feature type="domain" description="POTRA" evidence="10">
    <location>
        <begin position="44"/>
        <end position="112"/>
    </location>
</feature>
<evidence type="ECO:0000259" key="10">
    <source>
        <dbReference type="PROSITE" id="PS51779"/>
    </source>
</evidence>
<evidence type="ECO:0000256" key="2">
    <source>
        <dbReference type="ARBA" id="ARBA00022475"/>
    </source>
</evidence>
<proteinExistence type="predicted"/>
<accession>A0A1U7M247</accession>
<evidence type="ECO:0000256" key="7">
    <source>
        <dbReference type="ARBA" id="ARBA00023306"/>
    </source>
</evidence>
<evidence type="ECO:0000256" key="4">
    <source>
        <dbReference type="ARBA" id="ARBA00022692"/>
    </source>
</evidence>
<dbReference type="GO" id="GO:0005886">
    <property type="term" value="C:plasma membrane"/>
    <property type="evidence" value="ECO:0007669"/>
    <property type="project" value="TreeGrafter"/>
</dbReference>
<dbReference type="Pfam" id="PF08478">
    <property type="entry name" value="POTRA_1"/>
    <property type="match status" value="1"/>
</dbReference>
<evidence type="ECO:0000256" key="8">
    <source>
        <dbReference type="SAM" id="MobiDB-lite"/>
    </source>
</evidence>
<name>A0A1U7M247_9FIRM</name>
<dbReference type="GO" id="GO:0051301">
    <property type="term" value="P:cell division"/>
    <property type="evidence" value="ECO:0007669"/>
    <property type="project" value="UniProtKB-KW"/>
</dbReference>
<evidence type="ECO:0000256" key="6">
    <source>
        <dbReference type="ARBA" id="ARBA00023136"/>
    </source>
</evidence>
<evidence type="ECO:0000256" key="5">
    <source>
        <dbReference type="ARBA" id="ARBA00022989"/>
    </source>
</evidence>
<keyword evidence="3" id="KW-0132">Cell division</keyword>
<dbReference type="Gene3D" id="3.10.20.310">
    <property type="entry name" value="membrane protein fhac"/>
    <property type="match status" value="1"/>
</dbReference>
<dbReference type="STRING" id="1465756.BIV18_00310"/>
<dbReference type="InterPro" id="IPR013685">
    <property type="entry name" value="POTRA_FtsQ_type"/>
</dbReference>
<feature type="compositionally biased region" description="Basic and acidic residues" evidence="8">
    <location>
        <begin position="257"/>
        <end position="288"/>
    </location>
</feature>
<evidence type="ECO:0000313" key="12">
    <source>
        <dbReference type="Proteomes" id="UP000187166"/>
    </source>
</evidence>